<dbReference type="Proteomes" id="UP000244336">
    <property type="component" value="Chromosome 5"/>
</dbReference>
<sequence length="163" mass="17292">MNRGRGTRASGKTAGRGGARRRRTRRGAARHRDDSVWRSAKGARAAEWPTGAPRDADEAASTAIGESTGRRRAASGLHAAARLVLLAGVVPRWAASLPVPARRSGGRGATGRRAQAPTAWSGGGRKGMRGGRRVVGLTGAKPSFHKAFNRFLDGKFNRMSNRE</sequence>
<feature type="region of interest" description="Disordered" evidence="1">
    <location>
        <begin position="99"/>
        <end position="131"/>
    </location>
</feature>
<gene>
    <name evidence="2" type="ORF">GQ55_5G015400</name>
</gene>
<organism evidence="2 3">
    <name type="scientific">Panicum hallii var. hallii</name>
    <dbReference type="NCBI Taxonomy" id="1504633"/>
    <lineage>
        <taxon>Eukaryota</taxon>
        <taxon>Viridiplantae</taxon>
        <taxon>Streptophyta</taxon>
        <taxon>Embryophyta</taxon>
        <taxon>Tracheophyta</taxon>
        <taxon>Spermatophyta</taxon>
        <taxon>Magnoliopsida</taxon>
        <taxon>Liliopsida</taxon>
        <taxon>Poales</taxon>
        <taxon>Poaceae</taxon>
        <taxon>PACMAD clade</taxon>
        <taxon>Panicoideae</taxon>
        <taxon>Panicodae</taxon>
        <taxon>Paniceae</taxon>
        <taxon>Panicinae</taxon>
        <taxon>Panicum</taxon>
        <taxon>Panicum sect. Panicum</taxon>
    </lineage>
</organism>
<protein>
    <submittedName>
        <fullName evidence="2">Uncharacterized protein</fullName>
    </submittedName>
</protein>
<proteinExistence type="predicted"/>
<evidence type="ECO:0000313" key="2">
    <source>
        <dbReference type="EMBL" id="PUZ52958.1"/>
    </source>
</evidence>
<keyword evidence="3" id="KW-1185">Reference proteome</keyword>
<evidence type="ECO:0000313" key="3">
    <source>
        <dbReference type="Proteomes" id="UP000244336"/>
    </source>
</evidence>
<name>A0A2T7DBR1_9POAL</name>
<dbReference type="EMBL" id="CM009753">
    <property type="protein sequence ID" value="PUZ52958.1"/>
    <property type="molecule type" value="Genomic_DNA"/>
</dbReference>
<feature type="compositionally biased region" description="Low complexity" evidence="1">
    <location>
        <begin position="1"/>
        <end position="13"/>
    </location>
</feature>
<feature type="region of interest" description="Disordered" evidence="1">
    <location>
        <begin position="1"/>
        <end position="69"/>
    </location>
</feature>
<accession>A0A2T7DBR1</accession>
<feature type="compositionally biased region" description="Basic residues" evidence="1">
    <location>
        <begin position="18"/>
        <end position="29"/>
    </location>
</feature>
<dbReference type="Gramene" id="PUZ52958">
    <property type="protein sequence ID" value="PUZ52958"/>
    <property type="gene ID" value="GQ55_5G015400"/>
</dbReference>
<reference evidence="2 3" key="1">
    <citation type="submission" date="2018-04" db="EMBL/GenBank/DDBJ databases">
        <title>WGS assembly of Panicum hallii var. hallii HAL2.</title>
        <authorList>
            <person name="Lovell J."/>
            <person name="Jenkins J."/>
            <person name="Lowry D."/>
            <person name="Mamidi S."/>
            <person name="Sreedasyam A."/>
            <person name="Weng X."/>
            <person name="Barry K."/>
            <person name="Bonette J."/>
            <person name="Campitelli B."/>
            <person name="Daum C."/>
            <person name="Gordon S."/>
            <person name="Gould B."/>
            <person name="Lipzen A."/>
            <person name="MacQueen A."/>
            <person name="Palacio-Mejia J."/>
            <person name="Plott C."/>
            <person name="Shakirov E."/>
            <person name="Shu S."/>
            <person name="Yoshinaga Y."/>
            <person name="Zane M."/>
            <person name="Rokhsar D."/>
            <person name="Grimwood J."/>
            <person name="Schmutz J."/>
            <person name="Juenger T."/>
        </authorList>
    </citation>
    <scope>NUCLEOTIDE SEQUENCE [LARGE SCALE GENOMIC DNA]</scope>
    <source>
        <strain evidence="3">cv. HAL2</strain>
    </source>
</reference>
<evidence type="ECO:0000256" key="1">
    <source>
        <dbReference type="SAM" id="MobiDB-lite"/>
    </source>
</evidence>
<dbReference type="AlphaFoldDB" id="A0A2T7DBR1"/>